<evidence type="ECO:0000256" key="4">
    <source>
        <dbReference type="ARBA" id="ARBA00022989"/>
    </source>
</evidence>
<keyword evidence="13" id="KW-1185">Reference proteome</keyword>
<accession>A0A2T9XZC4</accession>
<evidence type="ECO:0000256" key="9">
    <source>
        <dbReference type="ARBA" id="ARBA00048048"/>
    </source>
</evidence>
<sequence>LLESLDLKIWTDRDSILKDENFIEQITKIQASIEEQGAGIINAAPEEEPLLEASDLRNDVDTVKTVDVRVEWVLANEETFILDIPVCLKCKAVKPPRTHHCNVCNRCVMKMDQ</sequence>
<evidence type="ECO:0000256" key="6">
    <source>
        <dbReference type="ARBA" id="ARBA00023139"/>
    </source>
</evidence>
<name>A0A2T9XZC4_9FUNG</name>
<comment type="catalytic activity">
    <reaction evidence="9 10">
        <text>L-cysteinyl-[protein] + hexadecanoyl-CoA = S-hexadecanoyl-L-cysteinyl-[protein] + CoA</text>
        <dbReference type="Rhea" id="RHEA:36683"/>
        <dbReference type="Rhea" id="RHEA-COMP:10131"/>
        <dbReference type="Rhea" id="RHEA-COMP:11032"/>
        <dbReference type="ChEBI" id="CHEBI:29950"/>
        <dbReference type="ChEBI" id="CHEBI:57287"/>
        <dbReference type="ChEBI" id="CHEBI:57379"/>
        <dbReference type="ChEBI" id="CHEBI:74151"/>
        <dbReference type="EC" id="2.3.1.225"/>
    </reaction>
</comment>
<evidence type="ECO:0000313" key="12">
    <source>
        <dbReference type="EMBL" id="PVU85442.1"/>
    </source>
</evidence>
<evidence type="ECO:0000256" key="8">
    <source>
        <dbReference type="ARBA" id="ARBA00023315"/>
    </source>
</evidence>
<keyword evidence="6" id="KW-0564">Palmitate</keyword>
<dbReference type="InterPro" id="IPR001594">
    <property type="entry name" value="Palmitoyltrfase_DHHC"/>
</dbReference>
<dbReference type="PROSITE" id="PS50216">
    <property type="entry name" value="DHHC"/>
    <property type="match status" value="1"/>
</dbReference>
<evidence type="ECO:0000256" key="10">
    <source>
        <dbReference type="RuleBase" id="RU079119"/>
    </source>
</evidence>
<evidence type="ECO:0000313" key="13">
    <source>
        <dbReference type="Proteomes" id="UP000245609"/>
    </source>
</evidence>
<evidence type="ECO:0000256" key="3">
    <source>
        <dbReference type="ARBA" id="ARBA00022692"/>
    </source>
</evidence>
<keyword evidence="8 10" id="KW-0012">Acyltransferase</keyword>
<evidence type="ECO:0000256" key="2">
    <source>
        <dbReference type="ARBA" id="ARBA00022679"/>
    </source>
</evidence>
<keyword evidence="3" id="KW-0812">Transmembrane</keyword>
<dbReference type="InterPro" id="IPR039859">
    <property type="entry name" value="PFA4/ZDH16/20/ERF2-like"/>
</dbReference>
<comment type="subcellular location">
    <subcellularLocation>
        <location evidence="1">Membrane</location>
        <topology evidence="1">Multi-pass membrane protein</topology>
    </subcellularLocation>
</comment>
<feature type="domain" description="Palmitoyltransferase DHHC" evidence="11">
    <location>
        <begin position="86"/>
        <end position="112"/>
    </location>
</feature>
<proteinExistence type="inferred from homology"/>
<dbReference type="Pfam" id="PF01529">
    <property type="entry name" value="DHHC"/>
    <property type="match status" value="1"/>
</dbReference>
<protein>
    <recommendedName>
        <fullName evidence="10">Palmitoyltransferase</fullName>
        <ecNumber evidence="10">2.3.1.225</ecNumber>
    </recommendedName>
</protein>
<evidence type="ECO:0000256" key="7">
    <source>
        <dbReference type="ARBA" id="ARBA00023288"/>
    </source>
</evidence>
<comment type="domain">
    <text evidence="10">The DHHC domain is required for palmitoyltransferase activity.</text>
</comment>
<dbReference type="GO" id="GO:0019706">
    <property type="term" value="F:protein-cysteine S-palmitoyltransferase activity"/>
    <property type="evidence" value="ECO:0007669"/>
    <property type="project" value="UniProtKB-EC"/>
</dbReference>
<evidence type="ECO:0000256" key="5">
    <source>
        <dbReference type="ARBA" id="ARBA00023136"/>
    </source>
</evidence>
<evidence type="ECO:0000259" key="11">
    <source>
        <dbReference type="Pfam" id="PF01529"/>
    </source>
</evidence>
<dbReference type="EMBL" id="MBFS01003661">
    <property type="protein sequence ID" value="PVU85442.1"/>
    <property type="molecule type" value="Genomic_DNA"/>
</dbReference>
<organism evidence="12 13">
    <name type="scientific">Smittium megazygosporum</name>
    <dbReference type="NCBI Taxonomy" id="133381"/>
    <lineage>
        <taxon>Eukaryota</taxon>
        <taxon>Fungi</taxon>
        <taxon>Fungi incertae sedis</taxon>
        <taxon>Zoopagomycota</taxon>
        <taxon>Kickxellomycotina</taxon>
        <taxon>Harpellomycetes</taxon>
        <taxon>Harpellales</taxon>
        <taxon>Legeriomycetaceae</taxon>
        <taxon>Smittium</taxon>
    </lineage>
</organism>
<reference evidence="12 13" key="1">
    <citation type="journal article" date="2018" name="MBio">
        <title>Comparative Genomics Reveals the Core Gene Toolbox for the Fungus-Insect Symbiosis.</title>
        <authorList>
            <person name="Wang Y."/>
            <person name="Stata M."/>
            <person name="Wang W."/>
            <person name="Stajich J.E."/>
            <person name="White M.M."/>
            <person name="Moncalvo J.M."/>
        </authorList>
    </citation>
    <scope>NUCLEOTIDE SEQUENCE [LARGE SCALE GENOMIC DNA]</scope>
    <source>
        <strain evidence="12 13">SC-DP-2</strain>
    </source>
</reference>
<dbReference type="Proteomes" id="UP000245609">
    <property type="component" value="Unassembled WGS sequence"/>
</dbReference>
<keyword evidence="2 10" id="KW-0808">Transferase</keyword>
<feature type="non-terminal residue" evidence="12">
    <location>
        <position position="1"/>
    </location>
</feature>
<dbReference type="OrthoDB" id="9909019at2759"/>
<keyword evidence="4" id="KW-1133">Transmembrane helix</keyword>
<dbReference type="GO" id="GO:0016020">
    <property type="term" value="C:membrane"/>
    <property type="evidence" value="ECO:0007669"/>
    <property type="project" value="UniProtKB-SubCell"/>
</dbReference>
<keyword evidence="7" id="KW-0449">Lipoprotein</keyword>
<dbReference type="AlphaFoldDB" id="A0A2T9XZC4"/>
<comment type="caution">
    <text evidence="12">The sequence shown here is derived from an EMBL/GenBank/DDBJ whole genome shotgun (WGS) entry which is preliminary data.</text>
</comment>
<comment type="similarity">
    <text evidence="10">Belongs to the DHHC palmitoyltransferase family.</text>
</comment>
<gene>
    <name evidence="12" type="ORF">BB560_007020</name>
</gene>
<evidence type="ECO:0000256" key="1">
    <source>
        <dbReference type="ARBA" id="ARBA00004141"/>
    </source>
</evidence>
<dbReference type="PANTHER" id="PTHR12246">
    <property type="entry name" value="PALMITOYLTRANSFERASE ZDHHC16"/>
    <property type="match status" value="1"/>
</dbReference>
<keyword evidence="5" id="KW-0472">Membrane</keyword>
<dbReference type="EC" id="2.3.1.225" evidence="10"/>